<dbReference type="Proteomes" id="UP000297703">
    <property type="component" value="Unassembled WGS sequence"/>
</dbReference>
<protein>
    <submittedName>
        <fullName evidence="2">Phosphoserine phosphatase</fullName>
    </submittedName>
</protein>
<dbReference type="EMBL" id="QXTE01000017">
    <property type="protein sequence ID" value="TFK13043.1"/>
    <property type="molecule type" value="Genomic_DNA"/>
</dbReference>
<evidence type="ECO:0000256" key="1">
    <source>
        <dbReference type="SAM" id="MobiDB-lite"/>
    </source>
</evidence>
<name>A0A4D9EXG9_9SAUR</name>
<proteinExistence type="predicted"/>
<feature type="region of interest" description="Disordered" evidence="1">
    <location>
        <begin position="71"/>
        <end position="102"/>
    </location>
</feature>
<sequence>MQHCNTNGPARCPDSRVCCTGLARYRRALTDPGFCKAGRRVTFCLHSPRQCLYYSKHRLSQISHCTHPSPAALAPADSAPLAPERPSPGSAYFPSLCQGPLL</sequence>
<comment type="caution">
    <text evidence="2">The sequence shown here is derived from an EMBL/GenBank/DDBJ whole genome shotgun (WGS) entry which is preliminary data.</text>
</comment>
<feature type="compositionally biased region" description="Low complexity" evidence="1">
    <location>
        <begin position="71"/>
        <end position="82"/>
    </location>
</feature>
<keyword evidence="3" id="KW-1185">Reference proteome</keyword>
<gene>
    <name evidence="2" type="ORF">DR999_PMT03464</name>
</gene>
<evidence type="ECO:0000313" key="3">
    <source>
        <dbReference type="Proteomes" id="UP000297703"/>
    </source>
</evidence>
<dbReference type="AlphaFoldDB" id="A0A4D9EXG9"/>
<accession>A0A4D9EXG9</accession>
<organism evidence="2 3">
    <name type="scientific">Platysternon megacephalum</name>
    <name type="common">big-headed turtle</name>
    <dbReference type="NCBI Taxonomy" id="55544"/>
    <lineage>
        <taxon>Eukaryota</taxon>
        <taxon>Metazoa</taxon>
        <taxon>Chordata</taxon>
        <taxon>Craniata</taxon>
        <taxon>Vertebrata</taxon>
        <taxon>Euteleostomi</taxon>
        <taxon>Archelosauria</taxon>
        <taxon>Testudinata</taxon>
        <taxon>Testudines</taxon>
        <taxon>Cryptodira</taxon>
        <taxon>Durocryptodira</taxon>
        <taxon>Testudinoidea</taxon>
        <taxon>Platysternidae</taxon>
        <taxon>Platysternon</taxon>
    </lineage>
</organism>
<reference evidence="2 3" key="1">
    <citation type="submission" date="2019-04" db="EMBL/GenBank/DDBJ databases">
        <title>Draft genome of the big-headed turtle Platysternon megacephalum.</title>
        <authorList>
            <person name="Gong S."/>
        </authorList>
    </citation>
    <scope>NUCLEOTIDE SEQUENCE [LARGE SCALE GENOMIC DNA]</scope>
    <source>
        <strain evidence="2">DO16091913</strain>
        <tissue evidence="2">Muscle</tissue>
    </source>
</reference>
<evidence type="ECO:0000313" key="2">
    <source>
        <dbReference type="EMBL" id="TFK13043.1"/>
    </source>
</evidence>
<reference evidence="2 3" key="2">
    <citation type="submission" date="2019-04" db="EMBL/GenBank/DDBJ databases">
        <title>The genome sequence of big-headed turtle.</title>
        <authorList>
            <person name="Gong S."/>
        </authorList>
    </citation>
    <scope>NUCLEOTIDE SEQUENCE [LARGE SCALE GENOMIC DNA]</scope>
    <source>
        <strain evidence="2">DO16091913</strain>
        <tissue evidence="2">Muscle</tissue>
    </source>
</reference>